<dbReference type="Pfam" id="PF13673">
    <property type="entry name" value="Acetyltransf_10"/>
    <property type="match status" value="1"/>
</dbReference>
<accession>A0AAV3ZHS5</accession>
<dbReference type="Proteomes" id="UP000735302">
    <property type="component" value="Unassembled WGS sequence"/>
</dbReference>
<reference evidence="4 5" key="1">
    <citation type="journal article" date="2021" name="Elife">
        <title>Chloroplast acquisition without the gene transfer in kleptoplastic sea slugs, Plakobranchus ocellatus.</title>
        <authorList>
            <person name="Maeda T."/>
            <person name="Takahashi S."/>
            <person name="Yoshida T."/>
            <person name="Shimamura S."/>
            <person name="Takaki Y."/>
            <person name="Nagai Y."/>
            <person name="Toyoda A."/>
            <person name="Suzuki Y."/>
            <person name="Arimoto A."/>
            <person name="Ishii H."/>
            <person name="Satoh N."/>
            <person name="Nishiyama T."/>
            <person name="Hasebe M."/>
            <person name="Maruyama T."/>
            <person name="Minagawa J."/>
            <person name="Obokata J."/>
            <person name="Shigenobu S."/>
        </authorList>
    </citation>
    <scope>NUCLEOTIDE SEQUENCE [LARGE SCALE GENOMIC DNA]</scope>
</reference>
<dbReference type="Gene3D" id="3.40.630.30">
    <property type="match status" value="1"/>
</dbReference>
<dbReference type="AlphaFoldDB" id="A0AAV3ZHS5"/>
<evidence type="ECO:0000313" key="4">
    <source>
        <dbReference type="EMBL" id="GFN94180.1"/>
    </source>
</evidence>
<evidence type="ECO:0000256" key="1">
    <source>
        <dbReference type="ARBA" id="ARBA00022679"/>
    </source>
</evidence>
<dbReference type="SUPFAM" id="SSF55729">
    <property type="entry name" value="Acyl-CoA N-acyltransferases (Nat)"/>
    <property type="match status" value="1"/>
</dbReference>
<feature type="domain" description="N-acetyltransferase" evidence="3">
    <location>
        <begin position="28"/>
        <end position="187"/>
    </location>
</feature>
<keyword evidence="2" id="KW-0012">Acyltransferase</keyword>
<dbReference type="InterPro" id="IPR016181">
    <property type="entry name" value="Acyl_CoA_acyltransferase"/>
</dbReference>
<evidence type="ECO:0000256" key="2">
    <source>
        <dbReference type="ARBA" id="ARBA00023315"/>
    </source>
</evidence>
<dbReference type="GO" id="GO:0016747">
    <property type="term" value="F:acyltransferase activity, transferring groups other than amino-acyl groups"/>
    <property type="evidence" value="ECO:0007669"/>
    <property type="project" value="InterPro"/>
</dbReference>
<dbReference type="InterPro" id="IPR000182">
    <property type="entry name" value="GNAT_dom"/>
</dbReference>
<organism evidence="4 5">
    <name type="scientific">Plakobranchus ocellatus</name>
    <dbReference type="NCBI Taxonomy" id="259542"/>
    <lineage>
        <taxon>Eukaryota</taxon>
        <taxon>Metazoa</taxon>
        <taxon>Spiralia</taxon>
        <taxon>Lophotrochozoa</taxon>
        <taxon>Mollusca</taxon>
        <taxon>Gastropoda</taxon>
        <taxon>Heterobranchia</taxon>
        <taxon>Euthyneura</taxon>
        <taxon>Panpulmonata</taxon>
        <taxon>Sacoglossa</taxon>
        <taxon>Placobranchoidea</taxon>
        <taxon>Plakobranchidae</taxon>
        <taxon>Plakobranchus</taxon>
    </lineage>
</organism>
<evidence type="ECO:0000259" key="3">
    <source>
        <dbReference type="PROSITE" id="PS51186"/>
    </source>
</evidence>
<keyword evidence="1" id="KW-0808">Transferase</keyword>
<dbReference type="PANTHER" id="PTHR43800:SF1">
    <property type="entry name" value="PEPTIDYL-LYSINE N-ACETYLTRANSFERASE YJAB"/>
    <property type="match status" value="1"/>
</dbReference>
<evidence type="ECO:0000313" key="5">
    <source>
        <dbReference type="Proteomes" id="UP000735302"/>
    </source>
</evidence>
<dbReference type="CDD" id="cd04301">
    <property type="entry name" value="NAT_SF"/>
    <property type="match status" value="1"/>
</dbReference>
<protein>
    <submittedName>
        <fullName evidence="4">Gcn5 family acetyltransferase</fullName>
    </submittedName>
</protein>
<dbReference type="PANTHER" id="PTHR43800">
    <property type="entry name" value="PEPTIDYL-LYSINE N-ACETYLTRANSFERASE YJAB"/>
    <property type="match status" value="1"/>
</dbReference>
<name>A0AAV3ZHS5_9GAST</name>
<sequence>MELSLNTRPFIDWSQFSQNVKPEPDPVIIVRHVDMEDAYGIFRRLSHEVARCRYDVPLDHKVIVAYKTVQSDKREKEKEAIGIVTFWISQMSISRNVGTFQFMDSYFHHISFMFVNKKYQRQGIGTKLLDAAMATIRESGLNRPIHLEAAKSAVQFFRKKGFVSLGRAEKGSSHRGSSLFSHYFNMQHKFS</sequence>
<gene>
    <name evidence="4" type="ORF">PoB_002068600</name>
</gene>
<keyword evidence="5" id="KW-1185">Reference proteome</keyword>
<proteinExistence type="predicted"/>
<comment type="caution">
    <text evidence="4">The sequence shown here is derived from an EMBL/GenBank/DDBJ whole genome shotgun (WGS) entry which is preliminary data.</text>
</comment>
<dbReference type="PROSITE" id="PS51186">
    <property type="entry name" value="GNAT"/>
    <property type="match status" value="1"/>
</dbReference>
<dbReference type="EMBL" id="BLXT01002413">
    <property type="protein sequence ID" value="GFN94180.1"/>
    <property type="molecule type" value="Genomic_DNA"/>
</dbReference>